<proteinExistence type="predicted"/>
<dbReference type="InterPro" id="IPR027558">
    <property type="entry name" value="Pre_pil_HX9DG_C"/>
</dbReference>
<dbReference type="NCBIfam" id="TIGR04294">
    <property type="entry name" value="pre_pil_HX9DG"/>
    <property type="match status" value="1"/>
</dbReference>
<dbReference type="PANTHER" id="PTHR30093">
    <property type="entry name" value="GENERAL SECRETION PATHWAY PROTEIN G"/>
    <property type="match status" value="1"/>
</dbReference>
<evidence type="ECO:0000256" key="1">
    <source>
        <dbReference type="SAM" id="MobiDB-lite"/>
    </source>
</evidence>
<feature type="domain" description="DUF1559" evidence="2">
    <location>
        <begin position="7"/>
        <end position="273"/>
    </location>
</feature>
<organism evidence="3 4">
    <name type="scientific">Aeoliella straminimaris</name>
    <dbReference type="NCBI Taxonomy" id="2954799"/>
    <lineage>
        <taxon>Bacteria</taxon>
        <taxon>Pseudomonadati</taxon>
        <taxon>Planctomycetota</taxon>
        <taxon>Planctomycetia</taxon>
        <taxon>Pirellulales</taxon>
        <taxon>Lacipirellulaceae</taxon>
        <taxon>Aeoliella</taxon>
    </lineage>
</organism>
<feature type="compositionally biased region" description="Polar residues" evidence="1">
    <location>
        <begin position="287"/>
        <end position="296"/>
    </location>
</feature>
<dbReference type="InterPro" id="IPR011453">
    <property type="entry name" value="DUF1559"/>
</dbReference>
<evidence type="ECO:0000259" key="2">
    <source>
        <dbReference type="Pfam" id="PF07596"/>
    </source>
</evidence>
<dbReference type="Pfam" id="PF07596">
    <property type="entry name" value="SBP_bac_10"/>
    <property type="match status" value="1"/>
</dbReference>
<dbReference type="Proteomes" id="UP001155241">
    <property type="component" value="Unassembled WGS sequence"/>
</dbReference>
<accession>A0A9X2JI64</accession>
<gene>
    <name evidence="3" type="ORF">NG895_21800</name>
</gene>
<comment type="caution">
    <text evidence="3">The sequence shown here is derived from an EMBL/GenBank/DDBJ whole genome shotgun (WGS) entry which is preliminary data.</text>
</comment>
<sequence length="306" mass="32546">MLLPAVQSAREAARRIQCGNQLRQIGIACHNFHDTFGHLPTVAAHDTEMSYLGQILPFMEQANLHNLIDDTAYWYDVANDLAESTPVPAFQCPSTGRELSAFTGGVGNSTSFIDQSPLRAHYFAVMGAKSEICPLQETTSWPDSGYTIENCSDVTGGIATNGCFVLDKGVKFKRITDGTSNTMMVAEQSWSGGIDGESVGPSRTWIVGISGGFIYNAENVFKPMHVAFREEPGDSNGSSGYGNNDGSIGSNHTSGAHLLLADASVHFESDDMELNVLKALATRGNDDTQNPASATANEGGGGGGRR</sequence>
<dbReference type="EMBL" id="JAMXLR010000076">
    <property type="protein sequence ID" value="MCO6046541.1"/>
    <property type="molecule type" value="Genomic_DNA"/>
</dbReference>
<feature type="region of interest" description="Disordered" evidence="1">
    <location>
        <begin position="282"/>
        <end position="306"/>
    </location>
</feature>
<dbReference type="SUPFAM" id="SSF54523">
    <property type="entry name" value="Pili subunits"/>
    <property type="match status" value="1"/>
</dbReference>
<dbReference type="AlphaFoldDB" id="A0A9X2JI64"/>
<protein>
    <submittedName>
        <fullName evidence="3">DUF1559 domain-containing protein</fullName>
    </submittedName>
</protein>
<name>A0A9X2JI64_9BACT</name>
<evidence type="ECO:0000313" key="3">
    <source>
        <dbReference type="EMBL" id="MCO6046541.1"/>
    </source>
</evidence>
<reference evidence="3" key="1">
    <citation type="submission" date="2022-06" db="EMBL/GenBank/DDBJ databases">
        <title>Aeoliella straminimaris, a novel planctomycete from sediments.</title>
        <authorList>
            <person name="Vitorino I.R."/>
            <person name="Lage O.M."/>
        </authorList>
    </citation>
    <scope>NUCLEOTIDE SEQUENCE</scope>
    <source>
        <strain evidence="3">ICT_H6.2</strain>
    </source>
</reference>
<keyword evidence="4" id="KW-1185">Reference proteome</keyword>
<evidence type="ECO:0000313" key="4">
    <source>
        <dbReference type="Proteomes" id="UP001155241"/>
    </source>
</evidence>
<dbReference type="InterPro" id="IPR045584">
    <property type="entry name" value="Pilin-like"/>
</dbReference>
<dbReference type="PANTHER" id="PTHR30093:SF2">
    <property type="entry name" value="TYPE II SECRETION SYSTEM PROTEIN H"/>
    <property type="match status" value="1"/>
</dbReference>